<dbReference type="Gene3D" id="3.80.10.10">
    <property type="entry name" value="Ribonuclease Inhibitor"/>
    <property type="match status" value="3"/>
</dbReference>
<accession>A0A267DQF6</accession>
<evidence type="ECO:0000313" key="3">
    <source>
        <dbReference type="Proteomes" id="UP000215902"/>
    </source>
</evidence>
<gene>
    <name evidence="2" type="ORF">BOX15_Mlig004280g1</name>
</gene>
<name>A0A267DQF6_9PLAT</name>
<dbReference type="InterPro" id="IPR036047">
    <property type="entry name" value="F-box-like_dom_sf"/>
</dbReference>
<dbReference type="InterPro" id="IPR032675">
    <property type="entry name" value="LRR_dom_sf"/>
</dbReference>
<dbReference type="GO" id="GO:0031398">
    <property type="term" value="P:positive regulation of protein ubiquitination"/>
    <property type="evidence" value="ECO:0007669"/>
    <property type="project" value="TreeGrafter"/>
</dbReference>
<reference evidence="2 3" key="1">
    <citation type="submission" date="2017-06" db="EMBL/GenBank/DDBJ databases">
        <title>A platform for efficient transgenesis in Macrostomum lignano, a flatworm model organism for stem cell research.</title>
        <authorList>
            <person name="Berezikov E."/>
        </authorList>
    </citation>
    <scope>NUCLEOTIDE SEQUENCE [LARGE SCALE GENOMIC DNA]</scope>
    <source>
        <strain evidence="2">DV1</strain>
        <tissue evidence="2">Whole organism</tissue>
    </source>
</reference>
<dbReference type="PROSITE" id="PS50181">
    <property type="entry name" value="FBOX"/>
    <property type="match status" value="1"/>
</dbReference>
<dbReference type="OrthoDB" id="3219396at2759"/>
<organism evidence="2 3">
    <name type="scientific">Macrostomum lignano</name>
    <dbReference type="NCBI Taxonomy" id="282301"/>
    <lineage>
        <taxon>Eukaryota</taxon>
        <taxon>Metazoa</taxon>
        <taxon>Spiralia</taxon>
        <taxon>Lophotrochozoa</taxon>
        <taxon>Platyhelminthes</taxon>
        <taxon>Rhabditophora</taxon>
        <taxon>Macrostomorpha</taxon>
        <taxon>Macrostomida</taxon>
        <taxon>Macrostomidae</taxon>
        <taxon>Macrostomum</taxon>
    </lineage>
</organism>
<comment type="caution">
    <text evidence="2">The sequence shown here is derived from an EMBL/GenBank/DDBJ whole genome shotgun (WGS) entry which is preliminary data.</text>
</comment>
<evidence type="ECO:0000259" key="1">
    <source>
        <dbReference type="PROSITE" id="PS50181"/>
    </source>
</evidence>
<dbReference type="SUPFAM" id="SSF52047">
    <property type="entry name" value="RNI-like"/>
    <property type="match status" value="1"/>
</dbReference>
<dbReference type="PANTHER" id="PTHR20933">
    <property type="entry name" value="F-BOX ONLY PROTEIN 33"/>
    <property type="match status" value="1"/>
</dbReference>
<dbReference type="PANTHER" id="PTHR20933:SF4">
    <property type="entry name" value="F-BOX INVOLVED IN POLYQ PATHOGENESIS, ISOFORM A"/>
    <property type="match status" value="1"/>
</dbReference>
<feature type="domain" description="F-box" evidence="1">
    <location>
        <begin position="29"/>
        <end position="75"/>
    </location>
</feature>
<dbReference type="EMBL" id="NIVC01003431">
    <property type="protein sequence ID" value="PAA51435.1"/>
    <property type="molecule type" value="Genomic_DNA"/>
</dbReference>
<dbReference type="Proteomes" id="UP000215902">
    <property type="component" value="Unassembled WGS sequence"/>
</dbReference>
<dbReference type="InterPro" id="IPR001810">
    <property type="entry name" value="F-box_dom"/>
</dbReference>
<dbReference type="AlphaFoldDB" id="A0A267DQF6"/>
<sequence>MSRRMTVYDITRGIDEYRHGLSDERYESSLTFADLPAKLMIKVFSYLSHSELCRICLVSKRWRELAYDSRLWTNLRLRPEFGGLSVSNVSQFVDLIGSRFSTALRSIDLPCELITVPVLEEIARQCVNLRYMTLDFSKAMQLHDYNDLVDFPANLYYLCVCLSDVIFMEGLMRKIYHCLSTVQVLHLIGTFEQSSEEEEEIYEVINISKIKAHTPNLRVVNLYGVMFVDDSHVELLSFNCVHLECVALNFCIKVTGSSLKNLLEKCKKIKTLLLHHCELVDAHMMAVDWEHSHVKELDITSTELSANCLENVLTRIRSLEYLAVGYCDFFTDAVMEKLMETGNLRELRAIDISYTCNLSEPVIGKFIKRYGPQLLGLMLHGKPLLNEFFWTANIPLLKNIKICTLGQRDGWYFELNTKVHIDQVINAFASHCPKMERLEIQWDVATIRFSHKSGKFIDDIRTRCPFLQSLTLADGGYYEMANSNFERAQRSRVVRTFNRYATSIVQLLSCYGDLLFN</sequence>
<proteinExistence type="predicted"/>
<keyword evidence="3" id="KW-1185">Reference proteome</keyword>
<protein>
    <recommendedName>
        <fullName evidence="1">F-box domain-containing protein</fullName>
    </recommendedName>
</protein>
<dbReference type="SUPFAM" id="SSF81383">
    <property type="entry name" value="F-box domain"/>
    <property type="match status" value="1"/>
</dbReference>
<dbReference type="Pfam" id="PF12937">
    <property type="entry name" value="F-box-like"/>
    <property type="match status" value="1"/>
</dbReference>
<dbReference type="SMART" id="SM00256">
    <property type="entry name" value="FBOX"/>
    <property type="match status" value="1"/>
</dbReference>
<dbReference type="STRING" id="282301.A0A267DQF6"/>
<evidence type="ECO:0000313" key="2">
    <source>
        <dbReference type="EMBL" id="PAA51435.1"/>
    </source>
</evidence>